<dbReference type="Proteomes" id="UP000260844">
    <property type="component" value="Unassembled WGS sequence"/>
</dbReference>
<dbReference type="Proteomes" id="UP001215818">
    <property type="component" value="Unassembled WGS sequence"/>
</dbReference>
<dbReference type="PANTHER" id="PTHR46401">
    <property type="entry name" value="GLYCOSYLTRANSFERASE WBBK-RELATED"/>
    <property type="match status" value="1"/>
</dbReference>
<sequence>MKVAVISSGNPHNLKGVMNFVWEKVRRLSQLEGIDVDYYIVRTTSSYLNSILLRIFKKGSQVSSAIRINQENINGLNINYLWFTRTILDQFVLKFVNRSPIPQRVLRRFEKTFEKYDILVSHTPDTHIIGLHNHQKSGKPYITTWHGSDINVLPYEDRKILPLLKNYIENASVNYFVSKYLLEKSNYITPKGNKAVYYTGPSESFRRFSEDERASIRARHNCSDKKVVAFVGSIIPVKNVEVLPGIFSRTKQAYTENIEFWVIGNGHKEDELINQLNLNDVPYKMFGNINPVQMPELMNCIDVLVLPSKNEGLGLVLLEAIKCGAYAVGSNIGGIPEVAGKENVFDLDENFADNISSRIVYLLTHPEYKQSYDSVFSWKNSILSEVEVYKSIVHDHI</sequence>
<dbReference type="Gene3D" id="3.40.50.2000">
    <property type="entry name" value="Glycogen Phosphorylase B"/>
    <property type="match status" value="2"/>
</dbReference>
<dbReference type="PANTHER" id="PTHR46401:SF2">
    <property type="entry name" value="GLYCOSYLTRANSFERASE WBBK-RELATED"/>
    <property type="match status" value="1"/>
</dbReference>
<feature type="domain" description="Glycosyl transferase family 1" evidence="2">
    <location>
        <begin position="216"/>
        <end position="370"/>
    </location>
</feature>
<dbReference type="AlphaFoldDB" id="A0A8B2YX58"/>
<evidence type="ECO:0000313" key="4">
    <source>
        <dbReference type="EMBL" id="RGJ94312.1"/>
    </source>
</evidence>
<protein>
    <submittedName>
        <fullName evidence="3 4">Glycosyltransferase</fullName>
    </submittedName>
</protein>
<dbReference type="RefSeq" id="WP_117689011.1">
    <property type="nucleotide sequence ID" value="NZ_CALNHV010000002.1"/>
</dbReference>
<keyword evidence="1 4" id="KW-0808">Transferase</keyword>
<evidence type="ECO:0000313" key="3">
    <source>
        <dbReference type="EMBL" id="MDC1793203.1"/>
    </source>
</evidence>
<name>A0A8B2YX58_BACUN</name>
<dbReference type="GO" id="GO:0009103">
    <property type="term" value="P:lipopolysaccharide biosynthetic process"/>
    <property type="evidence" value="ECO:0007669"/>
    <property type="project" value="TreeGrafter"/>
</dbReference>
<dbReference type="EMBL" id="QSPV01000005">
    <property type="protein sequence ID" value="RGJ94312.1"/>
    <property type="molecule type" value="Genomic_DNA"/>
</dbReference>
<proteinExistence type="predicted"/>
<comment type="caution">
    <text evidence="4">The sequence shown here is derived from an EMBL/GenBank/DDBJ whole genome shotgun (WGS) entry which is preliminary data.</text>
</comment>
<dbReference type="Pfam" id="PF00534">
    <property type="entry name" value="Glycos_transf_1"/>
    <property type="match status" value="1"/>
</dbReference>
<dbReference type="GO" id="GO:0016757">
    <property type="term" value="F:glycosyltransferase activity"/>
    <property type="evidence" value="ECO:0007669"/>
    <property type="project" value="InterPro"/>
</dbReference>
<evidence type="ECO:0000313" key="6">
    <source>
        <dbReference type="Proteomes" id="UP001215818"/>
    </source>
</evidence>
<reference evidence="3 6" key="2">
    <citation type="submission" date="2022-10" db="EMBL/GenBank/DDBJ databases">
        <title>Human gut microbiome strain richness.</title>
        <authorList>
            <person name="Chen-Liaw A."/>
        </authorList>
    </citation>
    <scope>NUCLEOTIDE SEQUENCE [LARGE SCALE GENOMIC DNA]</scope>
    <source>
        <strain evidence="3 6">D53st1_B1_D53t1_180928</strain>
    </source>
</reference>
<dbReference type="InterPro" id="IPR001296">
    <property type="entry name" value="Glyco_trans_1"/>
</dbReference>
<dbReference type="SUPFAM" id="SSF53756">
    <property type="entry name" value="UDP-Glycosyltransferase/glycogen phosphorylase"/>
    <property type="match status" value="1"/>
</dbReference>
<evidence type="ECO:0000259" key="2">
    <source>
        <dbReference type="Pfam" id="PF00534"/>
    </source>
</evidence>
<organism evidence="4 5">
    <name type="scientific">Bacteroides uniformis</name>
    <dbReference type="NCBI Taxonomy" id="820"/>
    <lineage>
        <taxon>Bacteria</taxon>
        <taxon>Pseudomonadati</taxon>
        <taxon>Bacteroidota</taxon>
        <taxon>Bacteroidia</taxon>
        <taxon>Bacteroidales</taxon>
        <taxon>Bacteroidaceae</taxon>
        <taxon>Bacteroides</taxon>
    </lineage>
</organism>
<reference evidence="4 5" key="1">
    <citation type="submission" date="2018-08" db="EMBL/GenBank/DDBJ databases">
        <title>A genome reference for cultivated species of the human gut microbiota.</title>
        <authorList>
            <person name="Zou Y."/>
            <person name="Xue W."/>
            <person name="Luo G."/>
        </authorList>
    </citation>
    <scope>NUCLEOTIDE SEQUENCE [LARGE SCALE GENOMIC DNA]</scope>
    <source>
        <strain evidence="4 5">TM04-30</strain>
    </source>
</reference>
<dbReference type="CDD" id="cd03801">
    <property type="entry name" value="GT4_PimA-like"/>
    <property type="match status" value="1"/>
</dbReference>
<evidence type="ECO:0000313" key="5">
    <source>
        <dbReference type="Proteomes" id="UP000260844"/>
    </source>
</evidence>
<evidence type="ECO:0000256" key="1">
    <source>
        <dbReference type="ARBA" id="ARBA00022679"/>
    </source>
</evidence>
<gene>
    <name evidence="4" type="ORF">DXD40_08080</name>
    <name evidence="3" type="ORF">POY73_03525</name>
</gene>
<accession>A0A8B2YX58</accession>
<dbReference type="EMBL" id="JAQNRK010000002">
    <property type="protein sequence ID" value="MDC1793203.1"/>
    <property type="molecule type" value="Genomic_DNA"/>
</dbReference>